<dbReference type="EMBL" id="CAXKWB010002827">
    <property type="protein sequence ID" value="CAL4067786.1"/>
    <property type="molecule type" value="Genomic_DNA"/>
</dbReference>
<evidence type="ECO:0000256" key="7">
    <source>
        <dbReference type="PROSITE-ProRule" id="PRU00076"/>
    </source>
</evidence>
<proteinExistence type="inferred from homology"/>
<dbReference type="Proteomes" id="UP001497623">
    <property type="component" value="Unassembled WGS sequence"/>
</dbReference>
<evidence type="ECO:0000256" key="3">
    <source>
        <dbReference type="ARBA" id="ARBA00022475"/>
    </source>
</evidence>
<comment type="subcellular location">
    <subcellularLocation>
        <location evidence="1">Cell membrane</location>
        <topology evidence="1">Multi-pass membrane protein</topology>
    </subcellularLocation>
</comment>
<dbReference type="PROSITE" id="PS01186">
    <property type="entry name" value="EGF_2"/>
    <property type="match status" value="1"/>
</dbReference>
<feature type="signal peptide" evidence="9">
    <location>
        <begin position="1"/>
        <end position="28"/>
    </location>
</feature>
<feature type="transmembrane region" description="Helical" evidence="8">
    <location>
        <begin position="585"/>
        <end position="606"/>
    </location>
</feature>
<comment type="caution">
    <text evidence="7">Lacks conserved residue(s) required for the propagation of feature annotation.</text>
</comment>
<dbReference type="PANTHER" id="PTHR14319">
    <property type="entry name" value="FIVE-SPAN TRANSMEMBRANE PROTEIN M83"/>
    <property type="match status" value="1"/>
</dbReference>
<dbReference type="GO" id="GO:0005886">
    <property type="term" value="C:plasma membrane"/>
    <property type="evidence" value="ECO:0007669"/>
    <property type="project" value="UniProtKB-SubCell"/>
</dbReference>
<comment type="similarity">
    <text evidence="2">Belongs to the TMEM8 family.</text>
</comment>
<keyword evidence="7" id="KW-1015">Disulfide bond</keyword>
<dbReference type="AlphaFoldDB" id="A0AAV2Q219"/>
<feature type="domain" description="EGF-like" evidence="10">
    <location>
        <begin position="536"/>
        <end position="576"/>
    </location>
</feature>
<feature type="disulfide bond" evidence="7">
    <location>
        <begin position="566"/>
        <end position="575"/>
    </location>
</feature>
<dbReference type="PANTHER" id="PTHR14319:SF3">
    <property type="entry name" value="TRANSMEMBRANE PROTEIN-LIKE PROTEIN"/>
    <property type="match status" value="1"/>
</dbReference>
<evidence type="ECO:0000313" key="12">
    <source>
        <dbReference type="Proteomes" id="UP001497623"/>
    </source>
</evidence>
<keyword evidence="3" id="KW-1003">Cell membrane</keyword>
<evidence type="ECO:0000256" key="5">
    <source>
        <dbReference type="ARBA" id="ARBA00022989"/>
    </source>
</evidence>
<evidence type="ECO:0000256" key="4">
    <source>
        <dbReference type="ARBA" id="ARBA00022692"/>
    </source>
</evidence>
<evidence type="ECO:0000256" key="2">
    <source>
        <dbReference type="ARBA" id="ARBA00005542"/>
    </source>
</evidence>
<dbReference type="InterPro" id="IPR000742">
    <property type="entry name" value="EGF"/>
</dbReference>
<name>A0AAV2Q219_MEGNR</name>
<keyword evidence="9" id="KW-0732">Signal</keyword>
<evidence type="ECO:0000256" key="1">
    <source>
        <dbReference type="ARBA" id="ARBA00004651"/>
    </source>
</evidence>
<reference evidence="11 12" key="1">
    <citation type="submission" date="2024-05" db="EMBL/GenBank/DDBJ databases">
        <authorList>
            <person name="Wallberg A."/>
        </authorList>
    </citation>
    <scope>NUCLEOTIDE SEQUENCE [LARGE SCALE GENOMIC DNA]</scope>
</reference>
<feature type="chain" id="PRO_5043472315" description="EGF-like domain-containing protein" evidence="9">
    <location>
        <begin position="29"/>
        <end position="819"/>
    </location>
</feature>
<dbReference type="PROSITE" id="PS50026">
    <property type="entry name" value="EGF_3"/>
    <property type="match status" value="1"/>
</dbReference>
<organism evidence="11 12">
    <name type="scientific">Meganyctiphanes norvegica</name>
    <name type="common">Northern krill</name>
    <name type="synonym">Thysanopoda norvegica</name>
    <dbReference type="NCBI Taxonomy" id="48144"/>
    <lineage>
        <taxon>Eukaryota</taxon>
        <taxon>Metazoa</taxon>
        <taxon>Ecdysozoa</taxon>
        <taxon>Arthropoda</taxon>
        <taxon>Crustacea</taxon>
        <taxon>Multicrustacea</taxon>
        <taxon>Malacostraca</taxon>
        <taxon>Eumalacostraca</taxon>
        <taxon>Eucarida</taxon>
        <taxon>Euphausiacea</taxon>
        <taxon>Euphausiidae</taxon>
        <taxon>Meganyctiphanes</taxon>
    </lineage>
</organism>
<protein>
    <recommendedName>
        <fullName evidence="10">EGF-like domain-containing protein</fullName>
    </recommendedName>
</protein>
<evidence type="ECO:0000256" key="9">
    <source>
        <dbReference type="SAM" id="SignalP"/>
    </source>
</evidence>
<comment type="caution">
    <text evidence="11">The sequence shown here is derived from an EMBL/GenBank/DDBJ whole genome shotgun (WGS) entry which is preliminary data.</text>
</comment>
<gene>
    <name evidence="11" type="ORF">MNOR_LOCUS6734</name>
</gene>
<dbReference type="PROSITE" id="PS00022">
    <property type="entry name" value="EGF_1"/>
    <property type="match status" value="1"/>
</dbReference>
<keyword evidence="7" id="KW-0245">EGF-like domain</keyword>
<sequence>MERQKRIMGVRWAASIVLVLCFAGAVSSRDVLQQNDTDETRTLQGEVVREVLAGRQVYEYRSYKDVQIFHFSIPPLVSHAVFNFTANDTRSCNARNITTIMQADSYPVINPDGAEFPEGLWINRTQMYETTLKSDLKPVLLTVEFPQAGDWYMLVFINDTSNRITQAGLFPSCHSWLQVKVEYHIQPQVSTIVPEIHSQNNIYLVQTVKDIQYHKFYVPTSTWMIVVNVTNCDIVDLKSNSSSTCPLELSVRALALPGPNTSNTDKQSCYHISPGEECILESVPVEEAWHYLSLTPKQELNDTLELVVSLKIIFISCTEESGNIYHLVSESPEPSCLASQSSEELNTPEILVSEENNGILEENSTLYDLQEVRGQQLTCWPKHRLEKKTFGGNYAFEYDVALDENGTSVLVLNITNDSPTVLSFELEHIIDIGGTLLIEIGVSPFMNTSNHNYSLVGCVSHRLRGEFDSNNSCVRGHRLESNTTGFGLFSSSVFIPYPEPGPWHLTLLPLCYTNNGSDYEYVDCTSEITSLLFGITSASCIQGKCGHYGSCFQYISGGFIFSTCVCDAGYRGWGCTDKHQALPDWELLLATLLLTLSNLFFLPAIFLALKRKYYAEALVYTFTMFFSTFYHACDQDAYSFCLMPLNTMQFCDFYSAIMSFWVTLIAMADLHHSVYSVLHMAGALVIALGVEYDRTGLWVFAIPASSAFIIMTVSWVWHCKKQHQCYPSKRYWLVCLIPGTILAVTGLICYAFLETLDNYHYIHSAWHATMALSILCILPPARKKDEFVGCDESQPLPGSEAQLLSPQEQNYSLLSQPGA</sequence>
<keyword evidence="5 8" id="KW-1133">Transmembrane helix</keyword>
<feature type="transmembrane region" description="Helical" evidence="8">
    <location>
        <begin position="647"/>
        <end position="667"/>
    </location>
</feature>
<keyword evidence="4 8" id="KW-0812">Transmembrane</keyword>
<dbReference type="Pfam" id="PF12036">
    <property type="entry name" value="DUF3522"/>
    <property type="match status" value="1"/>
</dbReference>
<feature type="transmembrane region" description="Helical" evidence="8">
    <location>
        <begin position="731"/>
        <end position="753"/>
    </location>
</feature>
<accession>A0AAV2Q219</accession>
<keyword evidence="12" id="KW-1185">Reference proteome</keyword>
<keyword evidence="6 8" id="KW-0472">Membrane</keyword>
<evidence type="ECO:0000256" key="8">
    <source>
        <dbReference type="SAM" id="Phobius"/>
    </source>
</evidence>
<evidence type="ECO:0000256" key="6">
    <source>
        <dbReference type="ARBA" id="ARBA00023136"/>
    </source>
</evidence>
<dbReference type="InterPro" id="IPR021910">
    <property type="entry name" value="NGX6/PGAP6/MYMK"/>
</dbReference>
<evidence type="ECO:0000259" key="10">
    <source>
        <dbReference type="PROSITE" id="PS50026"/>
    </source>
</evidence>
<feature type="transmembrane region" description="Helical" evidence="8">
    <location>
        <begin position="759"/>
        <end position="778"/>
    </location>
</feature>
<feature type="transmembrane region" description="Helical" evidence="8">
    <location>
        <begin position="698"/>
        <end position="719"/>
    </location>
</feature>
<evidence type="ECO:0000313" key="11">
    <source>
        <dbReference type="EMBL" id="CAL4067786.1"/>
    </source>
</evidence>